<gene>
    <name evidence="1" type="ORF">SSS_5379</name>
</gene>
<evidence type="ECO:0000313" key="3">
    <source>
        <dbReference type="Proteomes" id="UP000070412"/>
    </source>
</evidence>
<dbReference type="OrthoDB" id="6504976at2759"/>
<evidence type="ECO:0000313" key="1">
    <source>
        <dbReference type="EMBL" id="KAF7494006.1"/>
    </source>
</evidence>
<reference evidence="2" key="3">
    <citation type="submission" date="2022-06" db="UniProtKB">
        <authorList>
            <consortium name="EnsemblMetazoa"/>
        </authorList>
    </citation>
    <scope>IDENTIFICATION</scope>
</reference>
<dbReference type="Proteomes" id="UP000070412">
    <property type="component" value="Unassembled WGS sequence"/>
</dbReference>
<evidence type="ECO:0000313" key="2">
    <source>
        <dbReference type="EnsemblMetazoa" id="KAF7494006.1"/>
    </source>
</evidence>
<organism evidence="1">
    <name type="scientific">Sarcoptes scabiei</name>
    <name type="common">Itch mite</name>
    <name type="synonym">Acarus scabiei</name>
    <dbReference type="NCBI Taxonomy" id="52283"/>
    <lineage>
        <taxon>Eukaryota</taxon>
        <taxon>Metazoa</taxon>
        <taxon>Ecdysozoa</taxon>
        <taxon>Arthropoda</taxon>
        <taxon>Chelicerata</taxon>
        <taxon>Arachnida</taxon>
        <taxon>Acari</taxon>
        <taxon>Acariformes</taxon>
        <taxon>Sarcoptiformes</taxon>
        <taxon>Astigmata</taxon>
        <taxon>Psoroptidia</taxon>
        <taxon>Sarcoptoidea</taxon>
        <taxon>Sarcoptidae</taxon>
        <taxon>Sarcoptinae</taxon>
        <taxon>Sarcoptes</taxon>
    </lineage>
</organism>
<protein>
    <submittedName>
        <fullName evidence="1 2">Uncharacterized protein</fullName>
    </submittedName>
</protein>
<proteinExistence type="predicted"/>
<reference evidence="3" key="1">
    <citation type="journal article" date="2020" name="PLoS Negl. Trop. Dis.">
        <title>High-quality nuclear genome for Sarcoptes scabiei-A critical resource for a neglected parasite.</title>
        <authorList>
            <person name="Korhonen P.K."/>
            <person name="Gasser R.B."/>
            <person name="Ma G."/>
            <person name="Wang T."/>
            <person name="Stroehlein A.J."/>
            <person name="Young N.D."/>
            <person name="Ang C.S."/>
            <person name="Fernando D.D."/>
            <person name="Lu H.C."/>
            <person name="Taylor S."/>
            <person name="Reynolds S.L."/>
            <person name="Mofiz E."/>
            <person name="Najaraj S.H."/>
            <person name="Gowda H."/>
            <person name="Madugundu A."/>
            <person name="Renuse S."/>
            <person name="Holt D."/>
            <person name="Pandey A."/>
            <person name="Papenfuss A.T."/>
            <person name="Fischer K."/>
        </authorList>
    </citation>
    <scope>NUCLEOTIDE SEQUENCE [LARGE SCALE GENOMIC DNA]</scope>
</reference>
<name>A0A834RC96_SARSC</name>
<dbReference type="AlphaFoldDB" id="A0A834RC96"/>
<reference evidence="1" key="2">
    <citation type="submission" date="2020-01" db="EMBL/GenBank/DDBJ databases">
        <authorList>
            <person name="Korhonen P.K.K."/>
            <person name="Guangxu M.G."/>
            <person name="Wang T.W."/>
            <person name="Stroehlein A.J.S."/>
            <person name="Young N.D."/>
            <person name="Ang C.-S.A."/>
            <person name="Fernando D.W.F."/>
            <person name="Lu H.L."/>
            <person name="Taylor S.T."/>
            <person name="Ehtesham M.E.M."/>
            <person name="Najaraj S.H.N."/>
            <person name="Harsha G.H.G."/>
            <person name="Madugundu A.M."/>
            <person name="Renuse S.R."/>
            <person name="Holt D.H."/>
            <person name="Pandey A.P."/>
            <person name="Papenfuss A.P."/>
            <person name="Gasser R.B.G."/>
            <person name="Fischer K.F."/>
        </authorList>
    </citation>
    <scope>NUCLEOTIDE SEQUENCE</scope>
    <source>
        <strain evidence="1">SSS_KF_BRIS2020</strain>
    </source>
</reference>
<dbReference type="EnsemblMetazoa" id="SSS_5379s_mrna">
    <property type="protein sequence ID" value="KAF7494006.1"/>
    <property type="gene ID" value="SSS_5379"/>
</dbReference>
<dbReference type="EMBL" id="WVUK01000054">
    <property type="protein sequence ID" value="KAF7494006.1"/>
    <property type="molecule type" value="Genomic_DNA"/>
</dbReference>
<sequence>MNFWINFDKFSQLLISTLISMMVMMMMMMMSMSRILNCFELDQQKIKSSLQMEIEDKVCSGKITEAQMKSLVRCFDLIKPNSSNQQQFDLDIKACLKHSETDIGFSIEESNKKSIYLICSSKFRSCMLQKLFNLNQSIMNQFDDLNETMVAKSGTRKLSKHRSDHISSGENNQSIHRIFESIRSNPNQTNEILAEESLRLTPFQRDKIDPIIECEKDALEL</sequence>
<keyword evidence="3" id="KW-1185">Reference proteome</keyword>
<accession>A0A834RC96</accession>